<dbReference type="Proteomes" id="UP000291981">
    <property type="component" value="Unassembled WGS sequence"/>
</dbReference>
<evidence type="ECO:0000313" key="1">
    <source>
        <dbReference type="EMBL" id="TAI49748.1"/>
    </source>
</evidence>
<organism evidence="1 2">
    <name type="scientific">Flagellimonas allohymeniacidonis</name>
    <dbReference type="NCBI Taxonomy" id="2517819"/>
    <lineage>
        <taxon>Bacteria</taxon>
        <taxon>Pseudomonadati</taxon>
        <taxon>Bacteroidota</taxon>
        <taxon>Flavobacteriia</taxon>
        <taxon>Flavobacteriales</taxon>
        <taxon>Flavobacteriaceae</taxon>
        <taxon>Flagellimonas</taxon>
    </lineage>
</organism>
<accession>A0A4Q8QK72</accession>
<evidence type="ECO:0000313" key="2">
    <source>
        <dbReference type="Proteomes" id="UP000291981"/>
    </source>
</evidence>
<protein>
    <recommendedName>
        <fullName evidence="3">Heavy-metal-associated domain-containing protein</fullName>
    </recommendedName>
</protein>
<dbReference type="EMBL" id="SGIU01000001">
    <property type="protein sequence ID" value="TAI49748.1"/>
    <property type="molecule type" value="Genomic_DNA"/>
</dbReference>
<sequence length="89" mass="10480">MKAIIQIEREYSPKDESMIARNLSRIMDIRILDVDLKSGKILLLYNDPKSLDMAYRELMRIGCRLKMSADALKKLFSPHRSFRSRPMYS</sequence>
<dbReference type="RefSeq" id="WP_130612229.1">
    <property type="nucleotide sequence ID" value="NZ_SGIU01000001.1"/>
</dbReference>
<name>A0A4Q8QK72_9FLAO</name>
<evidence type="ECO:0008006" key="3">
    <source>
        <dbReference type="Google" id="ProtNLM"/>
    </source>
</evidence>
<keyword evidence="2" id="KW-1185">Reference proteome</keyword>
<gene>
    <name evidence="1" type="ORF">EW142_08105</name>
</gene>
<dbReference type="AlphaFoldDB" id="A0A4Q8QK72"/>
<dbReference type="OrthoDB" id="1179773at2"/>
<proteinExistence type="predicted"/>
<reference evidence="1 2" key="1">
    <citation type="submission" date="2019-02" db="EMBL/GenBank/DDBJ databases">
        <title>Draft genome sequence of Muricauda sp. 176CP4-71.</title>
        <authorList>
            <person name="Park J.-S."/>
        </authorList>
    </citation>
    <scope>NUCLEOTIDE SEQUENCE [LARGE SCALE GENOMIC DNA]</scope>
    <source>
        <strain evidence="1 2">176CP4-71</strain>
    </source>
</reference>
<comment type="caution">
    <text evidence="1">The sequence shown here is derived from an EMBL/GenBank/DDBJ whole genome shotgun (WGS) entry which is preliminary data.</text>
</comment>